<gene>
    <name evidence="1" type="ORF">BJ554DRAFT_5092</name>
</gene>
<dbReference type="AlphaFoldDB" id="A0A8H8DE74"/>
<protein>
    <submittedName>
        <fullName evidence="1">Uncharacterized protein</fullName>
    </submittedName>
</protein>
<keyword evidence="2" id="KW-1185">Reference proteome</keyword>
<evidence type="ECO:0000313" key="2">
    <source>
        <dbReference type="Proteomes" id="UP000673691"/>
    </source>
</evidence>
<dbReference type="EMBL" id="JAEFCI010013308">
    <property type="protein sequence ID" value="KAG5455480.1"/>
    <property type="molecule type" value="Genomic_DNA"/>
</dbReference>
<accession>A0A8H8DE74</accession>
<evidence type="ECO:0000313" key="1">
    <source>
        <dbReference type="EMBL" id="KAG5455480.1"/>
    </source>
</evidence>
<organism evidence="1 2">
    <name type="scientific">Olpidium bornovanus</name>
    <dbReference type="NCBI Taxonomy" id="278681"/>
    <lineage>
        <taxon>Eukaryota</taxon>
        <taxon>Fungi</taxon>
        <taxon>Fungi incertae sedis</taxon>
        <taxon>Olpidiomycota</taxon>
        <taxon>Olpidiomycotina</taxon>
        <taxon>Olpidiomycetes</taxon>
        <taxon>Olpidiales</taxon>
        <taxon>Olpidiaceae</taxon>
        <taxon>Olpidium</taxon>
    </lineage>
</organism>
<feature type="non-terminal residue" evidence="1">
    <location>
        <position position="126"/>
    </location>
</feature>
<dbReference type="Proteomes" id="UP000673691">
    <property type="component" value="Unassembled WGS sequence"/>
</dbReference>
<proteinExistence type="predicted"/>
<sequence>MVSTSYAKRCPCSASIEEVTAYSPMSSQKRWPRVRPWCKGPGCPAGDCSRCPRPDWHPQACGTAGATANGRCASPPVTMTGKHPPHRPPEISSHLLFANPSSPSPAKPRAKQKKAEFCSLFLYSNS</sequence>
<comment type="caution">
    <text evidence="1">The sequence shown here is derived from an EMBL/GenBank/DDBJ whole genome shotgun (WGS) entry which is preliminary data.</text>
</comment>
<name>A0A8H8DE74_9FUNG</name>
<reference evidence="1 2" key="1">
    <citation type="journal article" name="Sci. Rep.">
        <title>Genome-scale phylogenetic analyses confirm Olpidium as the closest living zoosporic fungus to the non-flagellated, terrestrial fungi.</title>
        <authorList>
            <person name="Chang Y."/>
            <person name="Rochon D."/>
            <person name="Sekimoto S."/>
            <person name="Wang Y."/>
            <person name="Chovatia M."/>
            <person name="Sandor L."/>
            <person name="Salamov A."/>
            <person name="Grigoriev I.V."/>
            <person name="Stajich J.E."/>
            <person name="Spatafora J.W."/>
        </authorList>
    </citation>
    <scope>NUCLEOTIDE SEQUENCE [LARGE SCALE GENOMIC DNA]</scope>
    <source>
        <strain evidence="1">S191</strain>
    </source>
</reference>